<keyword evidence="3" id="KW-1185">Reference proteome</keyword>
<dbReference type="Proteomes" id="UP001597414">
    <property type="component" value="Unassembled WGS sequence"/>
</dbReference>
<protein>
    <submittedName>
        <fullName evidence="2">MBL fold metallo-hydrolase</fullName>
    </submittedName>
</protein>
<dbReference type="SUPFAM" id="SSF56281">
    <property type="entry name" value="Metallo-hydrolase/oxidoreductase"/>
    <property type="match status" value="1"/>
</dbReference>
<accession>A0ABW5B8R7</accession>
<dbReference type="PANTHER" id="PTHR42951">
    <property type="entry name" value="METALLO-BETA-LACTAMASE DOMAIN-CONTAINING"/>
    <property type="match status" value="1"/>
</dbReference>
<reference evidence="3" key="1">
    <citation type="journal article" date="2019" name="Int. J. Syst. Evol. Microbiol.">
        <title>The Global Catalogue of Microorganisms (GCM) 10K type strain sequencing project: providing services to taxonomists for standard genome sequencing and annotation.</title>
        <authorList>
            <consortium name="The Broad Institute Genomics Platform"/>
            <consortium name="The Broad Institute Genome Sequencing Center for Infectious Disease"/>
            <person name="Wu L."/>
            <person name="Ma J."/>
        </authorList>
    </citation>
    <scope>NUCLEOTIDE SEQUENCE [LARGE SCALE GENOMIC DNA]</scope>
    <source>
        <strain evidence="3">KCTC 19812</strain>
    </source>
</reference>
<evidence type="ECO:0000313" key="3">
    <source>
        <dbReference type="Proteomes" id="UP001597414"/>
    </source>
</evidence>
<dbReference type="PANTHER" id="PTHR42951:SF22">
    <property type="entry name" value="METALLO BETA-LACTAMASE SUPERFAMILY LIPOPROTEIN"/>
    <property type="match status" value="1"/>
</dbReference>
<dbReference type="InterPro" id="IPR037482">
    <property type="entry name" value="ST1585_MBL-fold"/>
</dbReference>
<gene>
    <name evidence="2" type="ORF">ACFSKV_13230</name>
</gene>
<name>A0ABW5B8R7_9BACT</name>
<dbReference type="InterPro" id="IPR001279">
    <property type="entry name" value="Metallo-B-lactamas"/>
</dbReference>
<dbReference type="InterPro" id="IPR036866">
    <property type="entry name" value="RibonucZ/Hydroxyglut_hydro"/>
</dbReference>
<dbReference type="Gene3D" id="3.60.15.10">
    <property type="entry name" value="Ribonuclease Z/Hydroxyacylglutathione hydrolase-like"/>
    <property type="match status" value="1"/>
</dbReference>
<dbReference type="InterPro" id="IPR050855">
    <property type="entry name" value="NDM-1-like"/>
</dbReference>
<evidence type="ECO:0000313" key="2">
    <source>
        <dbReference type="EMBL" id="MFD2202532.1"/>
    </source>
</evidence>
<evidence type="ECO:0000259" key="1">
    <source>
        <dbReference type="SMART" id="SM00849"/>
    </source>
</evidence>
<dbReference type="EMBL" id="JBHUIV010000018">
    <property type="protein sequence ID" value="MFD2202532.1"/>
    <property type="molecule type" value="Genomic_DNA"/>
</dbReference>
<feature type="domain" description="Metallo-beta-lactamase" evidence="1">
    <location>
        <begin position="18"/>
        <end position="212"/>
    </location>
</feature>
<sequence>MMDKIHVIDLEFLNTEEAIASFLVETSIGPILIETGPESTFEHLIKGIQQIGYQAKDIQHVLLTHIHFDHAGAAWKFAELGASIYVHPVGLPHLASPEKLWNSAKQIYGEEMDRLWGKMSPIPESQLIAVEHEQNLIFGETQIKALHTPGHASHHIAWKLGNEIFTGDVAGVKIENGPVVPPCPPPDIDIQAWKTSLAIIKAANPQSLYLTHFGVVNDISEHLDALSYILDDWANWIKPFYQENKAQKEVIPLFMDYTQKQLAREGCGKELIQIYEYANPSWMSVAGLYRYWKLKDQGRL</sequence>
<dbReference type="Pfam" id="PF00753">
    <property type="entry name" value="Lactamase_B"/>
    <property type="match status" value="1"/>
</dbReference>
<organism evidence="2 3">
    <name type="scientific">Shivajiella indica</name>
    <dbReference type="NCBI Taxonomy" id="872115"/>
    <lineage>
        <taxon>Bacteria</taxon>
        <taxon>Pseudomonadati</taxon>
        <taxon>Bacteroidota</taxon>
        <taxon>Cytophagia</taxon>
        <taxon>Cytophagales</taxon>
        <taxon>Cyclobacteriaceae</taxon>
        <taxon>Shivajiella</taxon>
    </lineage>
</organism>
<comment type="caution">
    <text evidence="2">The sequence shown here is derived from an EMBL/GenBank/DDBJ whole genome shotgun (WGS) entry which is preliminary data.</text>
</comment>
<dbReference type="CDD" id="cd07726">
    <property type="entry name" value="ST1585-like_MBL-fold"/>
    <property type="match status" value="1"/>
</dbReference>
<dbReference type="SMART" id="SM00849">
    <property type="entry name" value="Lactamase_B"/>
    <property type="match status" value="1"/>
</dbReference>
<dbReference type="RefSeq" id="WP_380803558.1">
    <property type="nucleotide sequence ID" value="NZ_JBHUIV010000018.1"/>
</dbReference>
<proteinExistence type="predicted"/>